<feature type="compositionally biased region" description="Polar residues" evidence="1">
    <location>
        <begin position="36"/>
        <end position="45"/>
    </location>
</feature>
<reference evidence="2 3" key="1">
    <citation type="submission" date="2023-03" db="EMBL/GenBank/DDBJ databases">
        <title>WGS of Gossypium arboreum.</title>
        <authorList>
            <person name="Yu D."/>
        </authorList>
    </citation>
    <scope>NUCLEOTIDE SEQUENCE [LARGE SCALE GENOMIC DNA]</scope>
    <source>
        <tissue evidence="2">Leaf</tissue>
    </source>
</reference>
<gene>
    <name evidence="2" type="ORF">PVK06_028999</name>
</gene>
<name>A0ABR0P5F8_GOSAR</name>
<keyword evidence="3" id="KW-1185">Reference proteome</keyword>
<evidence type="ECO:0000313" key="2">
    <source>
        <dbReference type="EMBL" id="KAK5813548.1"/>
    </source>
</evidence>
<dbReference type="Proteomes" id="UP001358586">
    <property type="component" value="Chromosome 8"/>
</dbReference>
<comment type="caution">
    <text evidence="2">The sequence shown here is derived from an EMBL/GenBank/DDBJ whole genome shotgun (WGS) entry which is preliminary data.</text>
</comment>
<dbReference type="EMBL" id="JARKNE010000008">
    <property type="protein sequence ID" value="KAK5813548.1"/>
    <property type="molecule type" value="Genomic_DNA"/>
</dbReference>
<evidence type="ECO:0000313" key="3">
    <source>
        <dbReference type="Proteomes" id="UP001358586"/>
    </source>
</evidence>
<sequence>MDVKRSNQQKYKKQKSYGTLVRPIRLTVKLKPSGGVSHQESSGSKTSERGIPGFVGHFTGPSSCSGYASGSSVSTFFTCSSLSASSACGNMISPASETVHKGAHEQTPKILS</sequence>
<feature type="region of interest" description="Disordered" evidence="1">
    <location>
        <begin position="30"/>
        <end position="52"/>
    </location>
</feature>
<accession>A0ABR0P5F8</accession>
<protein>
    <submittedName>
        <fullName evidence="2">Uncharacterized protein</fullName>
    </submittedName>
</protein>
<organism evidence="2 3">
    <name type="scientific">Gossypium arboreum</name>
    <name type="common">Tree cotton</name>
    <name type="synonym">Gossypium nanking</name>
    <dbReference type="NCBI Taxonomy" id="29729"/>
    <lineage>
        <taxon>Eukaryota</taxon>
        <taxon>Viridiplantae</taxon>
        <taxon>Streptophyta</taxon>
        <taxon>Embryophyta</taxon>
        <taxon>Tracheophyta</taxon>
        <taxon>Spermatophyta</taxon>
        <taxon>Magnoliopsida</taxon>
        <taxon>eudicotyledons</taxon>
        <taxon>Gunneridae</taxon>
        <taxon>Pentapetalae</taxon>
        <taxon>rosids</taxon>
        <taxon>malvids</taxon>
        <taxon>Malvales</taxon>
        <taxon>Malvaceae</taxon>
        <taxon>Malvoideae</taxon>
        <taxon>Gossypium</taxon>
    </lineage>
</organism>
<proteinExistence type="predicted"/>
<evidence type="ECO:0000256" key="1">
    <source>
        <dbReference type="SAM" id="MobiDB-lite"/>
    </source>
</evidence>